<evidence type="ECO:0000259" key="1">
    <source>
        <dbReference type="Pfam" id="PF12697"/>
    </source>
</evidence>
<name>A0A0N9IG73_9PSEU</name>
<dbReference type="KEGG" id="kphy:AOZ06_44955"/>
<sequence length="281" mass="30359">MVLPVAAADRIAGTLCLPSGRPHELQVLVHGGTYDRRYWSLHGPTTGQSYVDGMTRAGRATFALDRIGVSASSRPATIDFDTQVRTVHEVVQQLRGRGIADRIVGVGHSFGSTILRKLAVDHPSAVDALVLTGEASSGEGEIDWPRHIHPATEDPFLRGYDERYYTTRPGRRAELFAHLPGADPVALLWDEAAKQADVDSGGWLPPEVNAGITVPVLVVVGAHDKLLCGTGACADSATLQRLEQRWYPRTTVRAVVIPETGHSITVHRGLRHLTLAVVEAL</sequence>
<proteinExistence type="predicted"/>
<dbReference type="SUPFAM" id="SSF53474">
    <property type="entry name" value="alpha/beta-Hydrolases"/>
    <property type="match status" value="1"/>
</dbReference>
<evidence type="ECO:0000313" key="2">
    <source>
        <dbReference type="EMBL" id="ALG15549.1"/>
    </source>
</evidence>
<dbReference type="EMBL" id="CP012752">
    <property type="protein sequence ID" value="ALG15549.1"/>
    <property type="molecule type" value="Genomic_DNA"/>
</dbReference>
<keyword evidence="3" id="KW-1185">Reference proteome</keyword>
<dbReference type="AlphaFoldDB" id="A0A0N9IG73"/>
<dbReference type="Pfam" id="PF12697">
    <property type="entry name" value="Abhydrolase_6"/>
    <property type="match status" value="1"/>
</dbReference>
<dbReference type="InterPro" id="IPR029058">
    <property type="entry name" value="AB_hydrolase_fold"/>
</dbReference>
<dbReference type="InterPro" id="IPR000073">
    <property type="entry name" value="AB_hydrolase_1"/>
</dbReference>
<dbReference type="PANTHER" id="PTHR42886:SF29">
    <property type="entry name" value="PUMMELIG, ISOFORM A"/>
    <property type="match status" value="1"/>
</dbReference>
<dbReference type="PANTHER" id="PTHR42886">
    <property type="entry name" value="RE40534P-RELATED"/>
    <property type="match status" value="1"/>
</dbReference>
<dbReference type="Proteomes" id="UP000063699">
    <property type="component" value="Chromosome"/>
</dbReference>
<dbReference type="STRING" id="860235.AOZ06_44955"/>
<dbReference type="Gene3D" id="3.40.50.1820">
    <property type="entry name" value="alpha/beta hydrolase"/>
    <property type="match status" value="1"/>
</dbReference>
<protein>
    <recommendedName>
        <fullName evidence="1">AB hydrolase-1 domain-containing protein</fullName>
    </recommendedName>
</protein>
<feature type="domain" description="AB hydrolase-1" evidence="1">
    <location>
        <begin position="27"/>
        <end position="266"/>
    </location>
</feature>
<reference evidence="2 3" key="1">
    <citation type="submission" date="2015-07" db="EMBL/GenBank/DDBJ databases">
        <title>Genome sequencing of Kibdelosporangium phytohabitans.</title>
        <authorList>
            <person name="Qin S."/>
            <person name="Xing K."/>
        </authorList>
    </citation>
    <scope>NUCLEOTIDE SEQUENCE [LARGE SCALE GENOMIC DNA]</scope>
    <source>
        <strain evidence="2 3">KLBMP1111</strain>
    </source>
</reference>
<accession>A0A0N9IG73</accession>
<dbReference type="GO" id="GO:0003824">
    <property type="term" value="F:catalytic activity"/>
    <property type="evidence" value="ECO:0007669"/>
    <property type="project" value="UniProtKB-ARBA"/>
</dbReference>
<evidence type="ECO:0000313" key="3">
    <source>
        <dbReference type="Proteomes" id="UP000063699"/>
    </source>
</evidence>
<gene>
    <name evidence="2" type="ORF">AOZ06_44955</name>
</gene>
<organism evidence="2 3">
    <name type="scientific">Kibdelosporangium phytohabitans</name>
    <dbReference type="NCBI Taxonomy" id="860235"/>
    <lineage>
        <taxon>Bacteria</taxon>
        <taxon>Bacillati</taxon>
        <taxon>Actinomycetota</taxon>
        <taxon>Actinomycetes</taxon>
        <taxon>Pseudonocardiales</taxon>
        <taxon>Pseudonocardiaceae</taxon>
        <taxon>Kibdelosporangium</taxon>
    </lineage>
</organism>